<evidence type="ECO:0000256" key="1">
    <source>
        <dbReference type="ARBA" id="ARBA00023125"/>
    </source>
</evidence>
<evidence type="ECO:0000313" key="3">
    <source>
        <dbReference type="EMBL" id="SDF09658.1"/>
    </source>
</evidence>
<sequence>MSEPIEKIGMRPSHPGEFIREEILEELGLSVSRAAEVLGVRRATLSDLVNEKAGLSPEMALRIEKAFGVSMDTLLRMQAWHDVFTMRGRADTIDVKPYVSA</sequence>
<dbReference type="NCBIfam" id="TIGR02607">
    <property type="entry name" value="antidote_HigA"/>
    <property type="match status" value="1"/>
</dbReference>
<protein>
    <submittedName>
        <fullName evidence="3">Addiction module antidote protein, HigA family</fullName>
    </submittedName>
</protein>
<dbReference type="STRING" id="69960.SAMN05421720_1336"/>
<dbReference type="InterPro" id="IPR010982">
    <property type="entry name" value="Lambda_DNA-bd_dom_sf"/>
</dbReference>
<keyword evidence="4" id="KW-1185">Reference proteome</keyword>
<evidence type="ECO:0000259" key="2">
    <source>
        <dbReference type="PROSITE" id="PS50943"/>
    </source>
</evidence>
<name>A0A1G7IAR4_9PROT</name>
<dbReference type="EMBL" id="FNAP01000033">
    <property type="protein sequence ID" value="SDF09658.1"/>
    <property type="molecule type" value="Genomic_DNA"/>
</dbReference>
<dbReference type="Proteomes" id="UP000199412">
    <property type="component" value="Unassembled WGS sequence"/>
</dbReference>
<dbReference type="CDD" id="cd00093">
    <property type="entry name" value="HTH_XRE"/>
    <property type="match status" value="1"/>
</dbReference>
<dbReference type="RefSeq" id="WP_092788164.1">
    <property type="nucleotide sequence ID" value="NZ_FNAP01000033.1"/>
</dbReference>
<dbReference type="Gene3D" id="1.10.260.40">
    <property type="entry name" value="lambda repressor-like DNA-binding domains"/>
    <property type="match status" value="1"/>
</dbReference>
<dbReference type="SMART" id="SM00530">
    <property type="entry name" value="HTH_XRE"/>
    <property type="match status" value="1"/>
</dbReference>
<accession>A0A1G7IAR4</accession>
<dbReference type="PANTHER" id="PTHR36924:SF1">
    <property type="entry name" value="ANTITOXIN HIGA-1"/>
    <property type="match status" value="1"/>
</dbReference>
<evidence type="ECO:0000313" key="4">
    <source>
        <dbReference type="Proteomes" id="UP000199412"/>
    </source>
</evidence>
<dbReference type="OrthoDB" id="3174593at2"/>
<dbReference type="InterPro" id="IPR013430">
    <property type="entry name" value="Toxin_antidote_HigA"/>
</dbReference>
<reference evidence="3 4" key="1">
    <citation type="submission" date="2016-10" db="EMBL/GenBank/DDBJ databases">
        <authorList>
            <person name="de Groot N.N."/>
        </authorList>
    </citation>
    <scope>NUCLEOTIDE SEQUENCE [LARGE SCALE GENOMIC DNA]</scope>
    <source>
        <strain evidence="3 4">ATCC 700224</strain>
    </source>
</reference>
<organism evidence="3 4">
    <name type="scientific">Rhodospira trueperi</name>
    <dbReference type="NCBI Taxonomy" id="69960"/>
    <lineage>
        <taxon>Bacteria</taxon>
        <taxon>Pseudomonadati</taxon>
        <taxon>Pseudomonadota</taxon>
        <taxon>Alphaproteobacteria</taxon>
        <taxon>Rhodospirillales</taxon>
        <taxon>Rhodospirillaceae</taxon>
        <taxon>Rhodospira</taxon>
    </lineage>
</organism>
<dbReference type="SUPFAM" id="SSF47413">
    <property type="entry name" value="lambda repressor-like DNA-binding domains"/>
    <property type="match status" value="1"/>
</dbReference>
<dbReference type="PROSITE" id="PS50943">
    <property type="entry name" value="HTH_CROC1"/>
    <property type="match status" value="1"/>
</dbReference>
<keyword evidence="1" id="KW-0238">DNA-binding</keyword>
<dbReference type="Pfam" id="PF01381">
    <property type="entry name" value="HTH_3"/>
    <property type="match status" value="1"/>
</dbReference>
<dbReference type="AlphaFoldDB" id="A0A1G7IAR4"/>
<proteinExistence type="predicted"/>
<dbReference type="InterPro" id="IPR001387">
    <property type="entry name" value="Cro/C1-type_HTH"/>
</dbReference>
<dbReference type="PANTHER" id="PTHR36924">
    <property type="entry name" value="ANTITOXIN HIGA-1"/>
    <property type="match status" value="1"/>
</dbReference>
<dbReference type="GO" id="GO:0003677">
    <property type="term" value="F:DNA binding"/>
    <property type="evidence" value="ECO:0007669"/>
    <property type="project" value="UniProtKB-KW"/>
</dbReference>
<feature type="domain" description="HTH cro/C1-type" evidence="2">
    <location>
        <begin position="22"/>
        <end position="74"/>
    </location>
</feature>
<gene>
    <name evidence="3" type="ORF">SAMN05421720_1336</name>
</gene>